<evidence type="ECO:0000313" key="3">
    <source>
        <dbReference type="Proteomes" id="UP000187406"/>
    </source>
</evidence>
<organism evidence="2 3">
    <name type="scientific">Cephalotus follicularis</name>
    <name type="common">Albany pitcher plant</name>
    <dbReference type="NCBI Taxonomy" id="3775"/>
    <lineage>
        <taxon>Eukaryota</taxon>
        <taxon>Viridiplantae</taxon>
        <taxon>Streptophyta</taxon>
        <taxon>Embryophyta</taxon>
        <taxon>Tracheophyta</taxon>
        <taxon>Spermatophyta</taxon>
        <taxon>Magnoliopsida</taxon>
        <taxon>eudicotyledons</taxon>
        <taxon>Gunneridae</taxon>
        <taxon>Pentapetalae</taxon>
        <taxon>rosids</taxon>
        <taxon>fabids</taxon>
        <taxon>Oxalidales</taxon>
        <taxon>Cephalotaceae</taxon>
        <taxon>Cephalotus</taxon>
    </lineage>
</organism>
<feature type="compositionally biased region" description="Basic and acidic residues" evidence="1">
    <location>
        <begin position="168"/>
        <end position="185"/>
    </location>
</feature>
<dbReference type="EMBL" id="BDDD01002407">
    <property type="protein sequence ID" value="GAV81434.1"/>
    <property type="molecule type" value="Genomic_DNA"/>
</dbReference>
<feature type="region of interest" description="Disordered" evidence="1">
    <location>
        <begin position="164"/>
        <end position="185"/>
    </location>
</feature>
<comment type="caution">
    <text evidence="2">The sequence shown here is derived from an EMBL/GenBank/DDBJ whole genome shotgun (WGS) entry which is preliminary data.</text>
</comment>
<dbReference type="InParanoid" id="A0A1Q3CME9"/>
<dbReference type="Proteomes" id="UP000187406">
    <property type="component" value="Unassembled WGS sequence"/>
</dbReference>
<gene>
    <name evidence="2" type="ORF">CFOL_v3_24889</name>
</gene>
<dbReference type="OrthoDB" id="786614at2759"/>
<keyword evidence="3" id="KW-1185">Reference proteome</keyword>
<protein>
    <submittedName>
        <fullName evidence="2">Uncharacterized protein</fullName>
    </submittedName>
</protein>
<sequence length="185" mass="21187">MDAIRERLQRLEVLVGEPQVEDPVNNLMARLEDLAAGVTVIQNSRNELMGKTAERFKQVLLDMISFSDNLRKSIEMNQEDIALLKKALHGGSLRAEGPSSKFKVPEPEQFRGKRDAKELENFLWDMESYFQAMRVPEAEKVSIKSMYLSGDAKLWWRTRVQDYVNSGRPEDDKGIKKKDKGESLA</sequence>
<evidence type="ECO:0000313" key="2">
    <source>
        <dbReference type="EMBL" id="GAV81434.1"/>
    </source>
</evidence>
<reference evidence="3" key="1">
    <citation type="submission" date="2016-04" db="EMBL/GenBank/DDBJ databases">
        <title>Cephalotus genome sequencing.</title>
        <authorList>
            <person name="Fukushima K."/>
            <person name="Hasebe M."/>
            <person name="Fang X."/>
        </authorList>
    </citation>
    <scope>NUCLEOTIDE SEQUENCE [LARGE SCALE GENOMIC DNA]</scope>
    <source>
        <strain evidence="3">cv. St1</strain>
    </source>
</reference>
<proteinExistence type="predicted"/>
<dbReference type="STRING" id="3775.A0A1Q3CME9"/>
<name>A0A1Q3CME9_CEPFO</name>
<evidence type="ECO:0000256" key="1">
    <source>
        <dbReference type="SAM" id="MobiDB-lite"/>
    </source>
</evidence>
<dbReference type="AlphaFoldDB" id="A0A1Q3CME9"/>
<accession>A0A1Q3CME9</accession>